<feature type="transmembrane region" description="Helical" evidence="1">
    <location>
        <begin position="12"/>
        <end position="40"/>
    </location>
</feature>
<dbReference type="Pfam" id="PF05257">
    <property type="entry name" value="CHAP"/>
    <property type="match status" value="1"/>
</dbReference>
<dbReference type="PROSITE" id="PS50911">
    <property type="entry name" value="CHAP"/>
    <property type="match status" value="1"/>
</dbReference>
<dbReference type="AlphaFoldDB" id="A0A1S0Z620"/>
<dbReference type="InterPro" id="IPR041219">
    <property type="entry name" value="Phage_lysozyme2"/>
</dbReference>
<proteinExistence type="predicted"/>
<dbReference type="SUPFAM" id="SSF54001">
    <property type="entry name" value="Cysteine proteinases"/>
    <property type="match status" value="1"/>
</dbReference>
<organism evidence="3">
    <name type="scientific">Salmonella enterica subsp. enterica serovar Saintpaul</name>
    <dbReference type="NCBI Taxonomy" id="90105"/>
    <lineage>
        <taxon>Bacteria</taxon>
        <taxon>Pseudomonadati</taxon>
        <taxon>Pseudomonadota</taxon>
        <taxon>Gammaproteobacteria</taxon>
        <taxon>Enterobacterales</taxon>
        <taxon>Enterobacteriaceae</taxon>
        <taxon>Salmonella</taxon>
    </lineage>
</organism>
<sequence>MKKQIKNQVKKYVVAFLLSNLTTILPIILILILVIGAVVAGSSSSSNSTTGKRTRLTAQEVAQKANISVERAEDVIKILNWQLSKEKFTLEGASGSLANAERESDFDPKLTNPSGGVAGYFQWSGWDGNTINGDRWAKASSRTLDSTVELELMSYELNHGYKKVKDYMQKATDPFESAKYWSEHYEGVLLSDGQTKLEKLEKDSKKWYEVFKGTIESDGSSGGNEIAGSLDVPAGQVAMDIPSGYSIDKEITKDGYITASYPYGECTWYVFNRAKEFGIQFDPYMGNGQDWAHKSGYEVSNTPTKHSAVSFQGRQAGGHPTYGHVAFVEDVKDDGSILISECNFVQSGQGTGITNYRVFTADQAKEFLYVTGK</sequence>
<keyword evidence="1" id="KW-1133">Transmembrane helix</keyword>
<gene>
    <name evidence="3" type="ORF">A7T00_33460</name>
</gene>
<feature type="domain" description="Peptidase C51" evidence="2">
    <location>
        <begin position="241"/>
        <end position="371"/>
    </location>
</feature>
<dbReference type="Pfam" id="PF18013">
    <property type="entry name" value="Phage_lysozyme2"/>
    <property type="match status" value="1"/>
</dbReference>
<comment type="caution">
    <text evidence="3">The sequence shown here is derived from an EMBL/GenBank/DDBJ whole genome shotgun (WGS) entry which is preliminary data.</text>
</comment>
<dbReference type="InterPro" id="IPR007921">
    <property type="entry name" value="CHAP_dom"/>
</dbReference>
<keyword evidence="1" id="KW-0472">Membrane</keyword>
<protein>
    <submittedName>
        <fullName evidence="3">CHAP domain-containing protein</fullName>
    </submittedName>
</protein>
<evidence type="ECO:0000256" key="1">
    <source>
        <dbReference type="SAM" id="Phobius"/>
    </source>
</evidence>
<reference evidence="3" key="1">
    <citation type="submission" date="2016-09" db="EMBL/GenBank/DDBJ databases">
        <title>Whole genome sequencing of Salmonella enterica.</title>
        <authorList>
            <person name="Bell R."/>
        </authorList>
    </citation>
    <scope>NUCLEOTIDE SEQUENCE [LARGE SCALE GENOMIC DNA]</scope>
    <source>
        <strain evidence="3">CFSAN044978</strain>
    </source>
</reference>
<accession>A0A1S0Z620</accession>
<dbReference type="InterPro" id="IPR038765">
    <property type="entry name" value="Papain-like_cys_pep_sf"/>
</dbReference>
<dbReference type="Gene3D" id="3.90.1720.10">
    <property type="entry name" value="endopeptidase domain like (from Nostoc punctiforme)"/>
    <property type="match status" value="1"/>
</dbReference>
<evidence type="ECO:0000259" key="2">
    <source>
        <dbReference type="PROSITE" id="PS50911"/>
    </source>
</evidence>
<evidence type="ECO:0000313" key="3">
    <source>
        <dbReference type="EMBL" id="OHG56101.1"/>
    </source>
</evidence>
<dbReference type="Gene3D" id="1.10.530.10">
    <property type="match status" value="1"/>
</dbReference>
<name>A0A1S0Z620_SALET</name>
<keyword evidence="1" id="KW-0812">Transmembrane</keyword>
<dbReference type="EMBL" id="MLZC01000045">
    <property type="protein sequence ID" value="OHG56101.1"/>
    <property type="molecule type" value="Genomic_DNA"/>
</dbReference>